<comment type="subcellular location">
    <subcellularLocation>
        <location evidence="1">Cell membrane</location>
        <topology evidence="1">Multi-pass membrane protein</topology>
    </subcellularLocation>
</comment>
<protein>
    <recommendedName>
        <fullName evidence="9">Polysaccharide biosynthesis protein</fullName>
    </recommendedName>
</protein>
<feature type="transmembrane region" description="Helical" evidence="6">
    <location>
        <begin position="49"/>
        <end position="73"/>
    </location>
</feature>
<dbReference type="Pfam" id="PF13440">
    <property type="entry name" value="Polysacc_synt_3"/>
    <property type="match status" value="1"/>
</dbReference>
<evidence type="ECO:0000313" key="8">
    <source>
        <dbReference type="Proteomes" id="UP001162734"/>
    </source>
</evidence>
<evidence type="ECO:0000256" key="4">
    <source>
        <dbReference type="ARBA" id="ARBA00022989"/>
    </source>
</evidence>
<keyword evidence="2" id="KW-1003">Cell membrane</keyword>
<feature type="transmembrane region" description="Helical" evidence="6">
    <location>
        <begin position="318"/>
        <end position="335"/>
    </location>
</feature>
<sequence length="515" mass="54555">MNDHQAPTTGRTQRAAAGAAAGLLQYVLQMLFQALLAPMVLRFAGQEALGVYSIIGQSLGYLALVDLGLSLALGRELAQASGRDDRAAVFPGLLGSARAFGRVTNGAFALLVAGLAWCLPHLVQAAPESIRQGRIGLAVVAAWALVRTPVIVRATALTAVQDLAKANAAALFGNFSRLVFALALVWGGYGVAGLMVGQVVGEAITTGIQSWLFTRHHRPLSKWGRSAPERIRALLAFGSQALLLNLAVRLILQTDSIVVGSLFGAASAGVYYATQMPAIVLWNLPLRLSDNASPAIQELHAKGAEVALRRSYLRMHKLMAVAAFPIAVGIGVYTGPLVSCWVGPQQFAGTSMAWALAAFAVLTTSYVAQPFIVATGRLGGLSGLTAVEGVANLALSFWLGRRMGMAGVMWASVVAKVPTTAYILWRASRQLRVTAVQTLQRIWPAALAAVVAAALATQTLPLAEHCTWANLVEAVSLYGSAYLVLIWFVALAPEERERVLQLARGRFGVRSSYEP</sequence>
<feature type="transmembrane region" description="Helical" evidence="6">
    <location>
        <begin position="233"/>
        <end position="252"/>
    </location>
</feature>
<keyword evidence="4 6" id="KW-1133">Transmembrane helix</keyword>
<feature type="transmembrane region" description="Helical" evidence="6">
    <location>
        <begin position="347"/>
        <end position="368"/>
    </location>
</feature>
<evidence type="ECO:0000256" key="1">
    <source>
        <dbReference type="ARBA" id="ARBA00004651"/>
    </source>
</evidence>
<dbReference type="PANTHER" id="PTHR30250">
    <property type="entry name" value="PST FAMILY PREDICTED COLANIC ACID TRANSPORTER"/>
    <property type="match status" value="1"/>
</dbReference>
<accession>A0ABN6N8V0</accession>
<feature type="transmembrane region" description="Helical" evidence="6">
    <location>
        <begin position="15"/>
        <end position="37"/>
    </location>
</feature>
<keyword evidence="3 6" id="KW-0812">Transmembrane</keyword>
<feature type="transmembrane region" description="Helical" evidence="6">
    <location>
        <begin position="258"/>
        <end position="282"/>
    </location>
</feature>
<dbReference type="PANTHER" id="PTHR30250:SF26">
    <property type="entry name" value="PSMA PROTEIN"/>
    <property type="match status" value="1"/>
</dbReference>
<evidence type="ECO:0000256" key="6">
    <source>
        <dbReference type="SAM" id="Phobius"/>
    </source>
</evidence>
<keyword evidence="8" id="KW-1185">Reference proteome</keyword>
<feature type="transmembrane region" description="Helical" evidence="6">
    <location>
        <begin position="168"/>
        <end position="189"/>
    </location>
</feature>
<name>A0ABN6N8V0_9BACT</name>
<evidence type="ECO:0008006" key="9">
    <source>
        <dbReference type="Google" id="ProtNLM"/>
    </source>
</evidence>
<feature type="transmembrane region" description="Helical" evidence="6">
    <location>
        <begin position="475"/>
        <end position="492"/>
    </location>
</feature>
<keyword evidence="5 6" id="KW-0472">Membrane</keyword>
<organism evidence="7 8">
    <name type="scientific">Anaeromyxobacter paludicola</name>
    <dbReference type="NCBI Taxonomy" id="2918171"/>
    <lineage>
        <taxon>Bacteria</taxon>
        <taxon>Pseudomonadati</taxon>
        <taxon>Myxococcota</taxon>
        <taxon>Myxococcia</taxon>
        <taxon>Myxococcales</taxon>
        <taxon>Cystobacterineae</taxon>
        <taxon>Anaeromyxobacteraceae</taxon>
        <taxon>Anaeromyxobacter</taxon>
    </lineage>
</organism>
<evidence type="ECO:0000256" key="5">
    <source>
        <dbReference type="ARBA" id="ARBA00023136"/>
    </source>
</evidence>
<evidence type="ECO:0000313" key="7">
    <source>
        <dbReference type="EMBL" id="BDG09642.1"/>
    </source>
</evidence>
<evidence type="ECO:0000256" key="3">
    <source>
        <dbReference type="ARBA" id="ARBA00022692"/>
    </source>
</evidence>
<evidence type="ECO:0000256" key="2">
    <source>
        <dbReference type="ARBA" id="ARBA00022475"/>
    </source>
</evidence>
<feature type="transmembrane region" description="Helical" evidence="6">
    <location>
        <begin position="103"/>
        <end position="123"/>
    </location>
</feature>
<proteinExistence type="predicted"/>
<reference evidence="8" key="1">
    <citation type="journal article" date="2022" name="Int. J. Syst. Evol. Microbiol.">
        <title>Anaeromyxobacter oryzae sp. nov., Anaeromyxobacter diazotrophicus sp. nov. and Anaeromyxobacter paludicola sp. nov., isolated from paddy soils.</title>
        <authorList>
            <person name="Itoh H."/>
            <person name="Xu Z."/>
            <person name="Mise K."/>
            <person name="Masuda Y."/>
            <person name="Ushijima N."/>
            <person name="Hayakawa C."/>
            <person name="Shiratori Y."/>
            <person name="Senoo K."/>
        </authorList>
    </citation>
    <scope>NUCLEOTIDE SEQUENCE [LARGE SCALE GENOMIC DNA]</scope>
    <source>
        <strain evidence="8">Red630</strain>
    </source>
</reference>
<dbReference type="InterPro" id="IPR050833">
    <property type="entry name" value="Poly_Biosynth_Transport"/>
</dbReference>
<dbReference type="EMBL" id="AP025592">
    <property type="protein sequence ID" value="BDG09642.1"/>
    <property type="molecule type" value="Genomic_DNA"/>
</dbReference>
<feature type="transmembrane region" description="Helical" evidence="6">
    <location>
        <begin position="405"/>
        <end position="425"/>
    </location>
</feature>
<dbReference type="Proteomes" id="UP001162734">
    <property type="component" value="Chromosome"/>
</dbReference>
<feature type="transmembrane region" description="Helical" evidence="6">
    <location>
        <begin position="135"/>
        <end position="156"/>
    </location>
</feature>
<feature type="transmembrane region" description="Helical" evidence="6">
    <location>
        <begin position="445"/>
        <end position="463"/>
    </location>
</feature>
<gene>
    <name evidence="7" type="ORF">AMPC_27550</name>
</gene>
<dbReference type="RefSeq" id="WP_248346325.1">
    <property type="nucleotide sequence ID" value="NZ_AP025592.1"/>
</dbReference>